<dbReference type="GeneTree" id="ENSGT00910000147062"/>
<proteinExistence type="evidence at transcript level"/>
<sequence length="88" mass="10184">MRKQEVIREAYRWTQAARTETKCRHLGTPVVVEGVQRGREHLAAPTEPDFLGCSNTNDKMQFTFFSDVTTVIHRAMDQMQYGSITLFF</sequence>
<dbReference type="AlphaFoldDB" id="G2HHD4"/>
<reference evidence="1" key="2">
    <citation type="journal article" date="2011" name="Funct. Integr. Genomics">
        <title>Major chimpanzee-specific structural changes in sperm development-associated genes.</title>
        <authorList>
            <person name="Kim R.N."/>
            <person name="Kim D.W."/>
            <person name="Choi S.H."/>
            <person name="Chae S.H."/>
            <person name="Nam S.H."/>
            <person name="Kim D.W."/>
            <person name="Kim A."/>
            <person name="Kang A."/>
            <person name="Park K.H."/>
            <person name="Lee Y.S."/>
            <person name="Hirai M."/>
            <person name="Suzuki Y."/>
            <person name="Sugano S."/>
            <person name="Hashimoto K."/>
            <person name="Kim D.S."/>
            <person name="Park H.S."/>
        </authorList>
    </citation>
    <scope>NUCLEOTIDE SEQUENCE</scope>
    <source>
        <tissue evidence="1">Testis</tissue>
    </source>
</reference>
<protein>
    <submittedName>
        <fullName evidence="1 2">Uncharacterized protein</fullName>
    </submittedName>
</protein>
<dbReference type="Bgee" id="ENSPTRG00000052866">
    <property type="expression patterns" value="Expressed in testis"/>
</dbReference>
<evidence type="ECO:0000313" key="3">
    <source>
        <dbReference type="Proteomes" id="UP000002277"/>
    </source>
</evidence>
<dbReference type="Ensembl" id="ENSPTRT00000078157.1">
    <property type="protein sequence ID" value="ENSPTRP00000091612.1"/>
    <property type="gene ID" value="ENSPTRG00000052866.1"/>
</dbReference>
<reference evidence="2 3" key="1">
    <citation type="journal article" date="2005" name="Nature">
        <title>Initial sequence of the chimpanzee genome and comparison with the human genome.</title>
        <authorList>
            <consortium name="Chimpanzee sequencing and analysis consortium"/>
        </authorList>
    </citation>
    <scope>NUCLEOTIDE SEQUENCE [LARGE SCALE GENOMIC DNA]</scope>
</reference>
<dbReference type="EMBL" id="AACZ04022928">
    <property type="status" value="NOT_ANNOTATED_CDS"/>
    <property type="molecule type" value="Genomic_DNA"/>
</dbReference>
<dbReference type="OMA" id="IREAYRW"/>
<dbReference type="EMBL" id="AK306148">
    <property type="protein sequence ID" value="BAK63142.1"/>
    <property type="molecule type" value="mRNA"/>
</dbReference>
<name>G2HHD4_PANTR</name>
<evidence type="ECO:0000313" key="1">
    <source>
        <dbReference type="EMBL" id="BAK63142.1"/>
    </source>
</evidence>
<dbReference type="Proteomes" id="UP000002277">
    <property type="component" value="Chromosome 6"/>
</dbReference>
<evidence type="ECO:0000313" key="2">
    <source>
        <dbReference type="Ensembl" id="ENSPTRP00000091612.1"/>
    </source>
</evidence>
<organism evidence="1">
    <name type="scientific">Pan troglodytes</name>
    <name type="common">Chimpanzee</name>
    <dbReference type="NCBI Taxonomy" id="9598"/>
    <lineage>
        <taxon>Eukaryota</taxon>
        <taxon>Metazoa</taxon>
        <taxon>Chordata</taxon>
        <taxon>Craniata</taxon>
        <taxon>Vertebrata</taxon>
        <taxon>Euteleostomi</taxon>
        <taxon>Mammalia</taxon>
        <taxon>Eutheria</taxon>
        <taxon>Euarchontoglires</taxon>
        <taxon>Primates</taxon>
        <taxon>Haplorrhini</taxon>
        <taxon>Catarrhini</taxon>
        <taxon>Hominidae</taxon>
        <taxon>Pan</taxon>
    </lineage>
</organism>
<keyword evidence="3" id="KW-1185">Reference proteome</keyword>
<accession>G2HHD4</accession>
<reference evidence="2" key="3">
    <citation type="submission" date="2025-05" db="UniProtKB">
        <authorList>
            <consortium name="Ensembl"/>
        </authorList>
    </citation>
    <scope>IDENTIFICATION</scope>
</reference>